<dbReference type="VEuPathDB" id="FungiDB:I303_03439"/>
<keyword evidence="2" id="KW-0698">rRNA processing</keyword>
<dbReference type="FunFam" id="3.40.50.150:FF:000332">
    <property type="entry name" value="Ribosomal RNA large subunit methyltransferase J"/>
    <property type="match status" value="1"/>
</dbReference>
<dbReference type="GeneID" id="28967138"/>
<protein>
    <recommendedName>
        <fullName evidence="6">rRNA methyltransferase 2, mitochondrial</fullName>
    </recommendedName>
</protein>
<dbReference type="KEGG" id="kdj:28967138"/>
<dbReference type="EMBL" id="KI894030">
    <property type="protein sequence ID" value="OBR85728.1"/>
    <property type="molecule type" value="Genomic_DNA"/>
</dbReference>
<proteinExistence type="inferred from homology"/>
<name>A0A1A6A6Q4_9TREE</name>
<feature type="domain" description="Ribosomal RNA methyltransferase FtsJ" evidence="7">
    <location>
        <begin position="53"/>
        <end position="282"/>
    </location>
</feature>
<evidence type="ECO:0000313" key="8">
    <source>
        <dbReference type="EMBL" id="OBR85728.1"/>
    </source>
</evidence>
<dbReference type="PANTHER" id="PTHR10920:SF18">
    <property type="entry name" value="RRNA METHYLTRANSFERASE 2, MITOCHONDRIAL"/>
    <property type="match status" value="1"/>
</dbReference>
<dbReference type="GO" id="GO:0008650">
    <property type="term" value="F:rRNA (uridine-2'-O-)-methyltransferase activity"/>
    <property type="evidence" value="ECO:0007669"/>
    <property type="project" value="TreeGrafter"/>
</dbReference>
<dbReference type="Proteomes" id="UP000078595">
    <property type="component" value="Chromosome 4"/>
</dbReference>
<dbReference type="PANTHER" id="PTHR10920">
    <property type="entry name" value="RIBOSOMAL RNA METHYLTRANSFERASE"/>
    <property type="match status" value="1"/>
</dbReference>
<evidence type="ECO:0000256" key="1">
    <source>
        <dbReference type="ARBA" id="ARBA00009258"/>
    </source>
</evidence>
<comment type="similarity">
    <text evidence="1">Belongs to the class I-like SAM-binding methyltransferase superfamily. RNA methyltransferase RlmE family.</text>
</comment>
<dbReference type="RefSeq" id="XP_018263570.1">
    <property type="nucleotide sequence ID" value="XM_018406762.1"/>
</dbReference>
<dbReference type="Gene3D" id="3.40.50.150">
    <property type="entry name" value="Vaccinia Virus protein VP39"/>
    <property type="match status" value="1"/>
</dbReference>
<dbReference type="OrthoDB" id="20105at2759"/>
<dbReference type="HAMAP" id="MF_01547">
    <property type="entry name" value="RNA_methyltr_E"/>
    <property type="match status" value="1"/>
</dbReference>
<accession>A0A1A6A6Q4</accession>
<dbReference type="AlphaFoldDB" id="A0A1A6A6Q4"/>
<dbReference type="SUPFAM" id="SSF53335">
    <property type="entry name" value="S-adenosyl-L-methionine-dependent methyltransferases"/>
    <property type="match status" value="1"/>
</dbReference>
<evidence type="ECO:0000313" key="10">
    <source>
        <dbReference type="Proteomes" id="UP000078595"/>
    </source>
</evidence>
<reference evidence="9" key="2">
    <citation type="submission" date="2013-07" db="EMBL/GenBank/DDBJ databases">
        <authorList>
            <consortium name="The Broad Institute Genome Sequencing Platform"/>
            <person name="Cuomo C."/>
            <person name="Litvintseva A."/>
            <person name="Chen Y."/>
            <person name="Heitman J."/>
            <person name="Sun S."/>
            <person name="Springer D."/>
            <person name="Dromer F."/>
            <person name="Young S.K."/>
            <person name="Zeng Q."/>
            <person name="Gargeya S."/>
            <person name="Fitzgerald M."/>
            <person name="Abouelleil A."/>
            <person name="Alvarado L."/>
            <person name="Berlin A.M."/>
            <person name="Chapman S.B."/>
            <person name="Dewar J."/>
            <person name="Goldberg J."/>
            <person name="Griggs A."/>
            <person name="Gujja S."/>
            <person name="Hansen M."/>
            <person name="Howarth C."/>
            <person name="Imamovic A."/>
            <person name="Larimer J."/>
            <person name="McCowan C."/>
            <person name="Murphy C."/>
            <person name="Pearson M."/>
            <person name="Priest M."/>
            <person name="Roberts A."/>
            <person name="Saif S."/>
            <person name="Shea T."/>
            <person name="Sykes S."/>
            <person name="Wortman J."/>
            <person name="Nusbaum C."/>
            <person name="Birren B."/>
        </authorList>
    </citation>
    <scope>NUCLEOTIDE SEQUENCE</scope>
    <source>
        <strain evidence="9">CBS 10117</strain>
    </source>
</reference>
<reference evidence="8" key="1">
    <citation type="submission" date="2013-07" db="EMBL/GenBank/DDBJ databases">
        <title>The Genome Sequence of Cryptococcus dejecticola CBS10117.</title>
        <authorList>
            <consortium name="The Broad Institute Genome Sequencing Platform"/>
            <person name="Cuomo C."/>
            <person name="Litvintseva A."/>
            <person name="Chen Y."/>
            <person name="Heitman J."/>
            <person name="Sun S."/>
            <person name="Springer D."/>
            <person name="Dromer F."/>
            <person name="Young S.K."/>
            <person name="Zeng Q."/>
            <person name="Gargeya S."/>
            <person name="Fitzgerald M."/>
            <person name="Abouelleil A."/>
            <person name="Alvarado L."/>
            <person name="Berlin A.M."/>
            <person name="Chapman S.B."/>
            <person name="Dewar J."/>
            <person name="Goldberg J."/>
            <person name="Griggs A."/>
            <person name="Gujja S."/>
            <person name="Hansen M."/>
            <person name="Howarth C."/>
            <person name="Imamovic A."/>
            <person name="Larimer J."/>
            <person name="McCowan C."/>
            <person name="Murphy C."/>
            <person name="Pearson M."/>
            <person name="Priest M."/>
            <person name="Roberts A."/>
            <person name="Saif S."/>
            <person name="Shea T."/>
            <person name="Sykes S."/>
            <person name="Wortman J."/>
            <person name="Nusbaum C."/>
            <person name="Birren B."/>
        </authorList>
    </citation>
    <scope>NUCLEOTIDE SEQUENCE [LARGE SCALE GENOMIC DNA]</scope>
    <source>
        <strain evidence="8">CBS 10117</strain>
    </source>
</reference>
<evidence type="ECO:0000256" key="6">
    <source>
        <dbReference type="ARBA" id="ARBA00041184"/>
    </source>
</evidence>
<evidence type="ECO:0000256" key="5">
    <source>
        <dbReference type="ARBA" id="ARBA00022691"/>
    </source>
</evidence>
<evidence type="ECO:0000256" key="3">
    <source>
        <dbReference type="ARBA" id="ARBA00022603"/>
    </source>
</evidence>
<evidence type="ECO:0000256" key="4">
    <source>
        <dbReference type="ARBA" id="ARBA00022679"/>
    </source>
</evidence>
<reference evidence="9" key="3">
    <citation type="submission" date="2024-02" db="EMBL/GenBank/DDBJ databases">
        <title>Comparative genomics of Cryptococcus and Kwoniella reveals pathogenesis evolution and contrasting modes of karyotype evolution via chromosome fusion or intercentromeric recombination.</title>
        <authorList>
            <person name="Coelho M.A."/>
            <person name="David-Palma M."/>
            <person name="Shea T."/>
            <person name="Bowers K."/>
            <person name="McGinley-Smith S."/>
            <person name="Mohammad A.W."/>
            <person name="Gnirke A."/>
            <person name="Yurkov A.M."/>
            <person name="Nowrousian M."/>
            <person name="Sun S."/>
            <person name="Cuomo C.A."/>
            <person name="Heitman J."/>
        </authorList>
    </citation>
    <scope>NUCLEOTIDE SEQUENCE</scope>
    <source>
        <strain evidence="9">CBS 10117</strain>
    </source>
</reference>
<dbReference type="InterPro" id="IPR029063">
    <property type="entry name" value="SAM-dependent_MTases_sf"/>
</dbReference>
<dbReference type="InterPro" id="IPR015507">
    <property type="entry name" value="rRNA-MeTfrase_E"/>
</dbReference>
<dbReference type="InterPro" id="IPR002877">
    <property type="entry name" value="RNA_MeTrfase_FtsJ_dom"/>
</dbReference>
<keyword evidence="10" id="KW-1185">Reference proteome</keyword>
<dbReference type="GO" id="GO:0005739">
    <property type="term" value="C:mitochondrion"/>
    <property type="evidence" value="ECO:0007669"/>
    <property type="project" value="TreeGrafter"/>
</dbReference>
<keyword evidence="3 8" id="KW-0489">Methyltransferase</keyword>
<dbReference type="EMBL" id="CP144533">
    <property type="protein sequence ID" value="WWC60841.1"/>
    <property type="molecule type" value="Genomic_DNA"/>
</dbReference>
<keyword evidence="4" id="KW-0808">Transferase</keyword>
<evidence type="ECO:0000256" key="2">
    <source>
        <dbReference type="ARBA" id="ARBA00022552"/>
    </source>
</evidence>
<gene>
    <name evidence="8" type="ORF">I303_03439</name>
    <name evidence="9" type="ORF">I303_103417</name>
</gene>
<keyword evidence="5" id="KW-0949">S-adenosyl-L-methionine</keyword>
<dbReference type="Pfam" id="PF01728">
    <property type="entry name" value="FtsJ"/>
    <property type="match status" value="1"/>
</dbReference>
<dbReference type="STRING" id="1296121.A0A1A6A6Q4"/>
<sequence length="289" mass="32310">MRTTFSLLKSRASASSSRWIARQQKDPYVKSRLSSIGNNRTSYNENTSGYPSYRSRSSFKLLSLAQKHPSILDAGRIKVVVDLGAAPGGWTQVASHLLHRNGRQRIDDGLKAKIFALDILDMEAIPNVEVIRGDFLSEQVRNTLQMKIGTLKNTDPLTDPSFLDQVEGTRWECGVDTVLSDMMAPMSGNRLRNVQLSLQLCAAATIFARATLKCAREGEEVKKIGNKRIWPGGNLVIKFFAHPDMDEFRSTELDPWFSKVVVEKPKESRAESSEAYWVCLGFKGDPATR</sequence>
<evidence type="ECO:0000259" key="7">
    <source>
        <dbReference type="Pfam" id="PF01728"/>
    </source>
</evidence>
<organism evidence="8">
    <name type="scientific">Kwoniella dejecticola CBS 10117</name>
    <dbReference type="NCBI Taxonomy" id="1296121"/>
    <lineage>
        <taxon>Eukaryota</taxon>
        <taxon>Fungi</taxon>
        <taxon>Dikarya</taxon>
        <taxon>Basidiomycota</taxon>
        <taxon>Agaricomycotina</taxon>
        <taxon>Tremellomycetes</taxon>
        <taxon>Tremellales</taxon>
        <taxon>Cryptococcaceae</taxon>
        <taxon>Kwoniella</taxon>
    </lineage>
</organism>
<evidence type="ECO:0000313" key="9">
    <source>
        <dbReference type="EMBL" id="WWC60841.1"/>
    </source>
</evidence>
<dbReference type="InterPro" id="IPR050082">
    <property type="entry name" value="RNA_methyltr_RlmE"/>
</dbReference>